<dbReference type="Proteomes" id="UP000218418">
    <property type="component" value="Chromosome"/>
</dbReference>
<organism evidence="3 4">
    <name type="scientific">Calothrix parasitica NIES-267</name>
    <dbReference type="NCBI Taxonomy" id="1973488"/>
    <lineage>
        <taxon>Bacteria</taxon>
        <taxon>Bacillati</taxon>
        <taxon>Cyanobacteriota</taxon>
        <taxon>Cyanophyceae</taxon>
        <taxon>Nostocales</taxon>
        <taxon>Calotrichaceae</taxon>
        <taxon>Calothrix</taxon>
    </lineage>
</organism>
<sequence length="441" mass="50370">MHQDLILHFLKSTSQNQDIYPLLIENLDKLDNSFAVGLREVANRQFAREPANAINIARVIVKFSNLIQKFEQGNPAINLEVAIAGYESALTVINRDNFPQGWASILQALVTAYHQRQDILSQTIEELEKNTTQNQFKINDLTQQFEQEKKQSYDLKTQLKKVIDLQKEPTQKIDFQPIFSAIRETQSASQSFNTVILYDIENLTQGSSNPKFNFSFKDIIQDIKRYNLVNKIAGQYAYADWSDNRLRRIKPSIQKFGIEPMQIFGFNHHKNAADIQLVIDAIELIHSKPTLEVFAIVSGDGGFSCLAKKLHEHGKIVIGCAYDNHTNKLLPALCDYFVRLPDPIQPNGGKLNNSTSKVETQQFINHQHQEVLNYLRNNEPYQSSLRKDGMAFPAVHNIFLEKISGFDYKELGFSKFKLFLNSIIKDTEFQIAKSGSNLQLS</sequence>
<keyword evidence="1" id="KW-0175">Coiled coil</keyword>
<dbReference type="EMBL" id="AP018227">
    <property type="protein sequence ID" value="BAY80586.1"/>
    <property type="molecule type" value="Genomic_DNA"/>
</dbReference>
<dbReference type="GO" id="GO:0004540">
    <property type="term" value="F:RNA nuclease activity"/>
    <property type="evidence" value="ECO:0007669"/>
    <property type="project" value="InterPro"/>
</dbReference>
<keyword evidence="4" id="KW-1185">Reference proteome</keyword>
<reference evidence="3 4" key="1">
    <citation type="submission" date="2017-06" db="EMBL/GenBank/DDBJ databases">
        <title>Genome sequencing of cyanobaciteial culture collection at National Institute for Environmental Studies (NIES).</title>
        <authorList>
            <person name="Hirose Y."/>
            <person name="Shimura Y."/>
            <person name="Fujisawa T."/>
            <person name="Nakamura Y."/>
            <person name="Kawachi M."/>
        </authorList>
    </citation>
    <scope>NUCLEOTIDE SEQUENCE [LARGE SCALE GENOMIC DNA]</scope>
    <source>
        <strain evidence="3 4">NIES-267</strain>
    </source>
</reference>
<gene>
    <name evidence="3" type="ORF">NIES267_00430</name>
</gene>
<evidence type="ECO:0000313" key="3">
    <source>
        <dbReference type="EMBL" id="BAY80586.1"/>
    </source>
</evidence>
<dbReference type="AlphaFoldDB" id="A0A1Z4LH71"/>
<accession>A0A1Z4LH71</accession>
<dbReference type="PANTHER" id="PTHR35811">
    <property type="entry name" value="SLR1870 PROTEIN"/>
    <property type="match status" value="1"/>
</dbReference>
<name>A0A1Z4LH71_9CYAN</name>
<proteinExistence type="predicted"/>
<dbReference type="PANTHER" id="PTHR35811:SF1">
    <property type="entry name" value="HTH OST-TYPE DOMAIN-CONTAINING PROTEIN"/>
    <property type="match status" value="1"/>
</dbReference>
<dbReference type="CDD" id="cd11297">
    <property type="entry name" value="PIN_LabA-like_N_1"/>
    <property type="match status" value="1"/>
</dbReference>
<protein>
    <recommendedName>
        <fullName evidence="2">NYN domain-containing protein</fullName>
    </recommendedName>
</protein>
<evidence type="ECO:0000313" key="4">
    <source>
        <dbReference type="Proteomes" id="UP000218418"/>
    </source>
</evidence>
<dbReference type="Pfam" id="PF01936">
    <property type="entry name" value="NYN"/>
    <property type="match status" value="1"/>
</dbReference>
<dbReference type="InterPro" id="IPR021139">
    <property type="entry name" value="NYN"/>
</dbReference>
<feature type="domain" description="NYN" evidence="2">
    <location>
        <begin position="194"/>
        <end position="339"/>
    </location>
</feature>
<evidence type="ECO:0000259" key="2">
    <source>
        <dbReference type="Pfam" id="PF01936"/>
    </source>
</evidence>
<feature type="coiled-coil region" evidence="1">
    <location>
        <begin position="110"/>
        <end position="144"/>
    </location>
</feature>
<dbReference type="OrthoDB" id="427042at2"/>
<evidence type="ECO:0000256" key="1">
    <source>
        <dbReference type="SAM" id="Coils"/>
    </source>
</evidence>
<dbReference type="Gene3D" id="3.40.50.1010">
    <property type="entry name" value="5'-nuclease"/>
    <property type="match status" value="1"/>
</dbReference>